<sequence>MWSTRFFASIGPLIPFLLGSWTGYSLGLLTYWKPAQKTMLTCAQRYPRNSGTQFALGRLDKRSSVSPKCQRDSSDRHGDSKNRLVERKTNALEDWIQQGGLGRWTWSVLAAQACRADIEELEWKQRERFVESQASDNNARDIGDEGVIQ</sequence>
<feature type="transmembrane region" description="Helical" evidence="2">
    <location>
        <begin position="6"/>
        <end position="29"/>
    </location>
</feature>
<keyword evidence="2" id="KW-0812">Transmembrane</keyword>
<evidence type="ECO:0000313" key="4">
    <source>
        <dbReference type="Proteomes" id="UP000000759"/>
    </source>
</evidence>
<dbReference type="AlphaFoldDB" id="B7GBT4"/>
<reference evidence="3 4" key="1">
    <citation type="journal article" date="2008" name="Nature">
        <title>The Phaeodactylum genome reveals the evolutionary history of diatom genomes.</title>
        <authorList>
            <person name="Bowler C."/>
            <person name="Allen A.E."/>
            <person name="Badger J.H."/>
            <person name="Grimwood J."/>
            <person name="Jabbari K."/>
            <person name="Kuo A."/>
            <person name="Maheswari U."/>
            <person name="Martens C."/>
            <person name="Maumus F."/>
            <person name="Otillar R.P."/>
            <person name="Rayko E."/>
            <person name="Salamov A."/>
            <person name="Vandepoele K."/>
            <person name="Beszteri B."/>
            <person name="Gruber A."/>
            <person name="Heijde M."/>
            <person name="Katinka M."/>
            <person name="Mock T."/>
            <person name="Valentin K."/>
            <person name="Verret F."/>
            <person name="Berges J.A."/>
            <person name="Brownlee C."/>
            <person name="Cadoret J.P."/>
            <person name="Chiovitti A."/>
            <person name="Choi C.J."/>
            <person name="Coesel S."/>
            <person name="De Martino A."/>
            <person name="Detter J.C."/>
            <person name="Durkin C."/>
            <person name="Falciatore A."/>
            <person name="Fournet J."/>
            <person name="Haruta M."/>
            <person name="Huysman M.J."/>
            <person name="Jenkins B.D."/>
            <person name="Jiroutova K."/>
            <person name="Jorgensen R.E."/>
            <person name="Joubert Y."/>
            <person name="Kaplan A."/>
            <person name="Kroger N."/>
            <person name="Kroth P.G."/>
            <person name="La Roche J."/>
            <person name="Lindquist E."/>
            <person name="Lommer M."/>
            <person name="Martin-Jezequel V."/>
            <person name="Lopez P.J."/>
            <person name="Lucas S."/>
            <person name="Mangogna M."/>
            <person name="McGinnis K."/>
            <person name="Medlin L.K."/>
            <person name="Montsant A."/>
            <person name="Oudot-Le Secq M.P."/>
            <person name="Napoli C."/>
            <person name="Obornik M."/>
            <person name="Parker M.S."/>
            <person name="Petit J.L."/>
            <person name="Porcel B.M."/>
            <person name="Poulsen N."/>
            <person name="Robison M."/>
            <person name="Rychlewski L."/>
            <person name="Rynearson T.A."/>
            <person name="Schmutz J."/>
            <person name="Shapiro H."/>
            <person name="Siaut M."/>
            <person name="Stanley M."/>
            <person name="Sussman M.R."/>
            <person name="Taylor A.R."/>
            <person name="Vardi A."/>
            <person name="von Dassow P."/>
            <person name="Vyverman W."/>
            <person name="Willis A."/>
            <person name="Wyrwicz L.S."/>
            <person name="Rokhsar D.S."/>
            <person name="Weissenbach J."/>
            <person name="Armbrust E.V."/>
            <person name="Green B.R."/>
            <person name="Van de Peer Y."/>
            <person name="Grigoriev I.V."/>
        </authorList>
    </citation>
    <scope>NUCLEOTIDE SEQUENCE [LARGE SCALE GENOMIC DNA]</scope>
    <source>
        <strain evidence="3 4">CCAP 1055/1</strain>
    </source>
</reference>
<keyword evidence="4" id="KW-1185">Reference proteome</keyword>
<organism evidence="3 4">
    <name type="scientific">Phaeodactylum tricornutum (strain CCAP 1055/1)</name>
    <dbReference type="NCBI Taxonomy" id="556484"/>
    <lineage>
        <taxon>Eukaryota</taxon>
        <taxon>Sar</taxon>
        <taxon>Stramenopiles</taxon>
        <taxon>Ochrophyta</taxon>
        <taxon>Bacillariophyta</taxon>
        <taxon>Bacillariophyceae</taxon>
        <taxon>Bacillariophycidae</taxon>
        <taxon>Naviculales</taxon>
        <taxon>Phaeodactylaceae</taxon>
        <taxon>Phaeodactylum</taxon>
    </lineage>
</organism>
<name>B7GBT4_PHATC</name>
<feature type="region of interest" description="Disordered" evidence="1">
    <location>
        <begin position="60"/>
        <end position="83"/>
    </location>
</feature>
<dbReference type="InParanoid" id="B7GBT4"/>
<dbReference type="RefSeq" id="XP_002184583.1">
    <property type="nucleotide sequence ID" value="XM_002184547.1"/>
</dbReference>
<dbReference type="OrthoDB" id="47897at2759"/>
<protein>
    <submittedName>
        <fullName evidence="3">Uncharacterized protein</fullName>
    </submittedName>
</protein>
<proteinExistence type="predicted"/>
<evidence type="ECO:0000313" key="3">
    <source>
        <dbReference type="EMBL" id="EEC43982.1"/>
    </source>
</evidence>
<dbReference type="Proteomes" id="UP000000759">
    <property type="component" value="Chromosome 24"/>
</dbReference>
<accession>B7GBT4</accession>
<dbReference type="PaxDb" id="2850-Phatr40538"/>
<keyword evidence="2" id="KW-1133">Transmembrane helix</keyword>
<dbReference type="KEGG" id="pti:PHATRDRAFT_40538"/>
<dbReference type="EMBL" id="CM000626">
    <property type="protein sequence ID" value="EEC43982.1"/>
    <property type="molecule type" value="Genomic_DNA"/>
</dbReference>
<dbReference type="GeneID" id="7198344"/>
<reference evidence="4" key="2">
    <citation type="submission" date="2008-08" db="EMBL/GenBank/DDBJ databases">
        <authorList>
            <consortium name="Diatom Consortium"/>
            <person name="Grigoriev I."/>
            <person name="Grimwood J."/>
            <person name="Kuo A."/>
            <person name="Otillar R.P."/>
            <person name="Salamov A."/>
            <person name="Detter J.C."/>
            <person name="Lindquist E."/>
            <person name="Shapiro H."/>
            <person name="Lucas S."/>
            <person name="Glavina del Rio T."/>
            <person name="Pitluck S."/>
            <person name="Rokhsar D."/>
            <person name="Bowler C."/>
        </authorList>
    </citation>
    <scope>GENOME REANNOTATION</scope>
    <source>
        <strain evidence="4">CCAP 1055/1</strain>
    </source>
</reference>
<evidence type="ECO:0000256" key="2">
    <source>
        <dbReference type="SAM" id="Phobius"/>
    </source>
</evidence>
<keyword evidence="2" id="KW-0472">Membrane</keyword>
<gene>
    <name evidence="3" type="ORF">PHATRDRAFT_40538</name>
</gene>
<evidence type="ECO:0000256" key="1">
    <source>
        <dbReference type="SAM" id="MobiDB-lite"/>
    </source>
</evidence>